<keyword evidence="3" id="KW-1185">Reference proteome</keyword>
<feature type="region of interest" description="Disordered" evidence="1">
    <location>
        <begin position="1"/>
        <end position="33"/>
    </location>
</feature>
<proteinExistence type="predicted"/>
<sequence>MSTQTSEQVASPSAGAVTVKSGHRMGGGRGTGIDMNVLSGGGWVRVESTSVFSQAGGGGVSRSRSRHYAHAQIQGTVAQVCEA</sequence>
<dbReference type="Proteomes" id="UP001497482">
    <property type="component" value="Chromosome 5"/>
</dbReference>
<reference evidence="2 3" key="1">
    <citation type="submission" date="2024-04" db="EMBL/GenBank/DDBJ databases">
        <authorList>
            <person name="Waldvogel A.-M."/>
            <person name="Schoenle A."/>
        </authorList>
    </citation>
    <scope>NUCLEOTIDE SEQUENCE [LARGE SCALE GENOMIC DNA]</scope>
</reference>
<evidence type="ECO:0000313" key="3">
    <source>
        <dbReference type="Proteomes" id="UP001497482"/>
    </source>
</evidence>
<protein>
    <submittedName>
        <fullName evidence="2">Uncharacterized protein</fullName>
    </submittedName>
</protein>
<evidence type="ECO:0000256" key="1">
    <source>
        <dbReference type="SAM" id="MobiDB-lite"/>
    </source>
</evidence>
<accession>A0AAV2LWV2</accession>
<evidence type="ECO:0000313" key="2">
    <source>
        <dbReference type="EMBL" id="CAL1605515.1"/>
    </source>
</evidence>
<name>A0AAV2LWV2_KNICA</name>
<feature type="compositionally biased region" description="Polar residues" evidence="1">
    <location>
        <begin position="1"/>
        <end position="11"/>
    </location>
</feature>
<gene>
    <name evidence="2" type="ORF">KC01_LOCUS32885</name>
</gene>
<organism evidence="2 3">
    <name type="scientific">Knipowitschia caucasica</name>
    <name type="common">Caucasian dwarf goby</name>
    <name type="synonym">Pomatoschistus caucasicus</name>
    <dbReference type="NCBI Taxonomy" id="637954"/>
    <lineage>
        <taxon>Eukaryota</taxon>
        <taxon>Metazoa</taxon>
        <taxon>Chordata</taxon>
        <taxon>Craniata</taxon>
        <taxon>Vertebrata</taxon>
        <taxon>Euteleostomi</taxon>
        <taxon>Actinopterygii</taxon>
        <taxon>Neopterygii</taxon>
        <taxon>Teleostei</taxon>
        <taxon>Neoteleostei</taxon>
        <taxon>Acanthomorphata</taxon>
        <taxon>Gobiaria</taxon>
        <taxon>Gobiiformes</taxon>
        <taxon>Gobioidei</taxon>
        <taxon>Gobiidae</taxon>
        <taxon>Gobiinae</taxon>
        <taxon>Knipowitschia</taxon>
    </lineage>
</organism>
<dbReference type="AlphaFoldDB" id="A0AAV2LWV2"/>
<dbReference type="EMBL" id="OZ035827">
    <property type="protein sequence ID" value="CAL1605515.1"/>
    <property type="molecule type" value="Genomic_DNA"/>
</dbReference>